<dbReference type="Pfam" id="PF09027">
    <property type="entry name" value="GTPase_binding"/>
    <property type="match status" value="1"/>
</dbReference>
<feature type="compositionally biased region" description="Low complexity" evidence="14">
    <location>
        <begin position="962"/>
        <end position="972"/>
    </location>
</feature>
<dbReference type="Proteomes" id="UP001209878">
    <property type="component" value="Unassembled WGS sequence"/>
</dbReference>
<feature type="compositionally biased region" description="Polar residues" evidence="14">
    <location>
        <begin position="721"/>
        <end position="730"/>
    </location>
</feature>
<evidence type="ECO:0000259" key="15">
    <source>
        <dbReference type="PROSITE" id="PS50002"/>
    </source>
</evidence>
<keyword evidence="8" id="KW-0418">Kinase</keyword>
<dbReference type="AlphaFoldDB" id="A0AAD9KYW0"/>
<dbReference type="PANTHER" id="PTHR24418">
    <property type="entry name" value="TYROSINE-PROTEIN KINASE"/>
    <property type="match status" value="1"/>
</dbReference>
<dbReference type="PRINTS" id="PR00109">
    <property type="entry name" value="TYRKINASE"/>
</dbReference>
<protein>
    <recommendedName>
        <fullName evidence="3">non-specific protein-tyrosine kinase</fullName>
        <ecNumber evidence="3">2.7.10.2</ecNumber>
    </recommendedName>
</protein>
<evidence type="ECO:0000256" key="12">
    <source>
        <dbReference type="PROSITE-ProRule" id="PRU00192"/>
    </source>
</evidence>
<comment type="caution">
    <text evidence="18">The sequence shown here is derived from an EMBL/GenBank/DDBJ whole genome shotgun (WGS) entry which is preliminary data.</text>
</comment>
<feature type="region of interest" description="Disordered" evidence="14">
    <location>
        <begin position="1"/>
        <end position="20"/>
    </location>
</feature>
<feature type="region of interest" description="Disordered" evidence="14">
    <location>
        <begin position="721"/>
        <end position="743"/>
    </location>
</feature>
<dbReference type="PROSITE" id="PS50030">
    <property type="entry name" value="UBA"/>
    <property type="match status" value="1"/>
</dbReference>
<keyword evidence="7 13" id="KW-0547">Nucleotide-binding</keyword>
<dbReference type="GO" id="GO:0048468">
    <property type="term" value="P:cell development"/>
    <property type="evidence" value="ECO:0007669"/>
    <property type="project" value="UniProtKB-ARBA"/>
</dbReference>
<dbReference type="PROSITE" id="PS00107">
    <property type="entry name" value="PROTEIN_KINASE_ATP"/>
    <property type="match status" value="1"/>
</dbReference>
<evidence type="ECO:0000256" key="2">
    <source>
        <dbReference type="ARBA" id="ARBA00004496"/>
    </source>
</evidence>
<dbReference type="InterPro" id="IPR001452">
    <property type="entry name" value="SH3_domain"/>
</dbReference>
<dbReference type="Gene3D" id="4.10.680.10">
    <property type="entry name" value="Cdc42-like binding domain"/>
    <property type="match status" value="1"/>
</dbReference>
<dbReference type="CDD" id="cd05040">
    <property type="entry name" value="PTKc_Ack_like"/>
    <property type="match status" value="1"/>
</dbReference>
<feature type="compositionally biased region" description="Polar residues" evidence="14">
    <location>
        <begin position="937"/>
        <end position="946"/>
    </location>
</feature>
<dbReference type="InterPro" id="IPR008266">
    <property type="entry name" value="Tyr_kinase_AS"/>
</dbReference>
<evidence type="ECO:0000256" key="7">
    <source>
        <dbReference type="ARBA" id="ARBA00022741"/>
    </source>
</evidence>
<keyword evidence="10" id="KW-0472">Membrane</keyword>
<evidence type="ECO:0000313" key="18">
    <source>
        <dbReference type="EMBL" id="KAK2179430.1"/>
    </source>
</evidence>
<dbReference type="Pfam" id="PF07714">
    <property type="entry name" value="PK_Tyr_Ser-Thr"/>
    <property type="match status" value="2"/>
</dbReference>
<dbReference type="InterPro" id="IPR011009">
    <property type="entry name" value="Kinase-like_dom_sf"/>
</dbReference>
<dbReference type="InterPro" id="IPR015116">
    <property type="entry name" value="Cdc42-bd-like"/>
</dbReference>
<dbReference type="InterPro" id="IPR015940">
    <property type="entry name" value="UBA"/>
</dbReference>
<evidence type="ECO:0000256" key="10">
    <source>
        <dbReference type="ARBA" id="ARBA00023136"/>
    </source>
</evidence>
<dbReference type="InterPro" id="IPR017441">
    <property type="entry name" value="Protein_kinase_ATP_BS"/>
</dbReference>
<dbReference type="PROSITE" id="PS00109">
    <property type="entry name" value="PROTEIN_KINASE_TYR"/>
    <property type="match status" value="1"/>
</dbReference>
<dbReference type="PROSITE" id="PS50011">
    <property type="entry name" value="PROTEIN_KINASE_DOM"/>
    <property type="match status" value="1"/>
</dbReference>
<keyword evidence="4 12" id="KW-0728">SH3 domain</keyword>
<feature type="domain" description="UBA" evidence="17">
    <location>
        <begin position="1115"/>
        <end position="1160"/>
    </location>
</feature>
<dbReference type="GO" id="GO:0050793">
    <property type="term" value="P:regulation of developmental process"/>
    <property type="evidence" value="ECO:0007669"/>
    <property type="project" value="UniProtKB-ARBA"/>
</dbReference>
<dbReference type="PROSITE" id="PS50002">
    <property type="entry name" value="SH3"/>
    <property type="match status" value="1"/>
</dbReference>
<evidence type="ECO:0000259" key="17">
    <source>
        <dbReference type="PROSITE" id="PS50030"/>
    </source>
</evidence>
<dbReference type="EMBL" id="JAODUO010000491">
    <property type="protein sequence ID" value="KAK2179430.1"/>
    <property type="molecule type" value="Genomic_DNA"/>
</dbReference>
<dbReference type="CDD" id="cd14328">
    <property type="entry name" value="UBA_TNK1"/>
    <property type="match status" value="1"/>
</dbReference>
<sequence>MRGLLPSLPGPVWDSMGGAGDSDPISQSVQTLVELFCELWPGSNGIAILPGSKQDKAPPSGTVRKRVASHLASDPGLTCLVNEKDLFLFGKLGDGSFGIVRKGDWTTPSGCKVPVAVKILKNDVLSMPGAFEDFVKEVNVMHKLDHPNLIRLYGVVLSSPLMMVTELAPLGALIDRLRRDGHRYLIWTLCEYAIQIATGMAYLEVNHFIHRDLAARNILLASPEKVKIGDFGLMRALPSQEDHYVMTEHKKVPFAWCAPESLKVRQFSHASDTWMFGVTLWEMFSNGEEPWFGYNGTQVSDNVILTYTQVSDNVILTCTQVSGSVILTCTQVSDNVILTCTQVSDNVILTCTQVSDNVILICTQVSDSVILTCTQVSGSVILTCTQVSGSVILTCTQVSDNVILICTQVSDNVILICTQVSGSVILTCTQVSGSVILTCTQILQKIDQEAARLSRPTNCPRDIYQLMLQCWSYKPQDRPTFEALKDLLAEVRPIEMRAMRKFEEAGMLTVDENDTITVIDGRSEKQYWFGQNKRTCDVGEFPRSIVDPLRKTTGEDISGPLKHSFIHTGHADASGKQWGDPSFIDDVYLRNPMEPLDLAGDTETRPRSRQMQPKRPYLYQSFRSGRQFNYLQLDDESSNEKIPTCAPPARPPQPKSVKETGQSPSLSNGTSHSSGASLLDSSIVDKYQYLPEPIGDGDTIPADPFEIRTGVAMLLPTRVKSAQSSPTMPSRQPAVSDESCVSQPNLSAPSQTCSVYSNVSPEKPPETYANVPCRENELAKAASTPSATSSSWSTFSSAAGHSPYYATPPSVTVPKTSAAVSSDRYKAFEWVNDAVAGFSLTKDCDKIVRDNTNAHPEKQALGSWEKKDWAPLNEAKTVGQSIFYDANSDMAQPNTYANVSRTGAYAEVLNEVSVKDLRSLDQVRSRQDSKCRPMAEQTPSRAQCRSTDAAPALPPRAPIGRSSATALSTSASREQLSRIQPVVQAGEQVSYTHYWLIPEKERQMAAMRCSPGHHRPESEQYANLDASNPCVSAAVNAGNSRHKQYDSDNAWQATGVTPSNSDMYQNIAGLTVALPSVSSASSMSSFQSKIERVRELVHGVTQEECHTALAANQWAVDAAMKYLKVEQLFRLGVTTRERCRELLEAFQWNLETAGSVLLDELHTGSSV</sequence>
<dbReference type="GO" id="GO:0004715">
    <property type="term" value="F:non-membrane spanning protein tyrosine kinase activity"/>
    <property type="evidence" value="ECO:0007669"/>
    <property type="project" value="UniProtKB-EC"/>
</dbReference>
<evidence type="ECO:0000313" key="19">
    <source>
        <dbReference type="Proteomes" id="UP001209878"/>
    </source>
</evidence>
<evidence type="ECO:0000256" key="13">
    <source>
        <dbReference type="PROSITE-ProRule" id="PRU10141"/>
    </source>
</evidence>
<dbReference type="InterPro" id="IPR001245">
    <property type="entry name" value="Ser-Thr/Tyr_kinase_cat_dom"/>
</dbReference>
<evidence type="ECO:0000256" key="5">
    <source>
        <dbReference type="ARBA" id="ARBA00022490"/>
    </source>
</evidence>
<accession>A0AAD9KYW0</accession>
<keyword evidence="11" id="KW-0829">Tyrosine-protein kinase</keyword>
<proteinExistence type="predicted"/>
<keyword evidence="5" id="KW-0963">Cytoplasm</keyword>
<dbReference type="SUPFAM" id="SSF50044">
    <property type="entry name" value="SH3-domain"/>
    <property type="match status" value="1"/>
</dbReference>
<dbReference type="EC" id="2.7.10.2" evidence="3"/>
<evidence type="ECO:0000256" key="11">
    <source>
        <dbReference type="ARBA" id="ARBA00023137"/>
    </source>
</evidence>
<organism evidence="18 19">
    <name type="scientific">Ridgeia piscesae</name>
    <name type="common">Tubeworm</name>
    <dbReference type="NCBI Taxonomy" id="27915"/>
    <lineage>
        <taxon>Eukaryota</taxon>
        <taxon>Metazoa</taxon>
        <taxon>Spiralia</taxon>
        <taxon>Lophotrochozoa</taxon>
        <taxon>Annelida</taxon>
        <taxon>Polychaeta</taxon>
        <taxon>Sedentaria</taxon>
        <taxon>Canalipalpata</taxon>
        <taxon>Sabellida</taxon>
        <taxon>Siboglinidae</taxon>
        <taxon>Ridgeia</taxon>
    </lineage>
</organism>
<feature type="compositionally biased region" description="Basic and acidic residues" evidence="14">
    <location>
        <begin position="921"/>
        <end position="933"/>
    </location>
</feature>
<name>A0AAD9KYW0_RIDPI</name>
<dbReference type="SMART" id="SM00165">
    <property type="entry name" value="UBA"/>
    <property type="match status" value="2"/>
</dbReference>
<dbReference type="GO" id="GO:0030182">
    <property type="term" value="P:neuron differentiation"/>
    <property type="evidence" value="ECO:0007669"/>
    <property type="project" value="UniProtKB-ARBA"/>
</dbReference>
<dbReference type="SUPFAM" id="SSF56112">
    <property type="entry name" value="Protein kinase-like (PK-like)"/>
    <property type="match status" value="1"/>
</dbReference>
<dbReference type="GO" id="GO:0005737">
    <property type="term" value="C:cytoplasm"/>
    <property type="evidence" value="ECO:0007669"/>
    <property type="project" value="UniProtKB-SubCell"/>
</dbReference>
<evidence type="ECO:0000256" key="1">
    <source>
        <dbReference type="ARBA" id="ARBA00004308"/>
    </source>
</evidence>
<keyword evidence="9 13" id="KW-0067">ATP-binding</keyword>
<dbReference type="GO" id="GO:0005524">
    <property type="term" value="F:ATP binding"/>
    <property type="evidence" value="ECO:0007669"/>
    <property type="project" value="UniProtKB-UniRule"/>
</dbReference>
<dbReference type="Gene3D" id="1.10.510.10">
    <property type="entry name" value="Transferase(Phosphotransferase) domain 1"/>
    <property type="match status" value="2"/>
</dbReference>
<dbReference type="GO" id="GO:0012505">
    <property type="term" value="C:endomembrane system"/>
    <property type="evidence" value="ECO:0007669"/>
    <property type="project" value="UniProtKB-SubCell"/>
</dbReference>
<dbReference type="InterPro" id="IPR000719">
    <property type="entry name" value="Prot_kinase_dom"/>
</dbReference>
<evidence type="ECO:0000256" key="4">
    <source>
        <dbReference type="ARBA" id="ARBA00022443"/>
    </source>
</evidence>
<dbReference type="FunFam" id="1.10.510.10:FF:001512">
    <property type="entry name" value="Receptor tyrosine-protein kinase erbB-2"/>
    <property type="match status" value="1"/>
</dbReference>
<dbReference type="SMART" id="SM00219">
    <property type="entry name" value="TyrKc"/>
    <property type="match status" value="1"/>
</dbReference>
<evidence type="ECO:0000256" key="8">
    <source>
        <dbReference type="ARBA" id="ARBA00022777"/>
    </source>
</evidence>
<gene>
    <name evidence="18" type="ORF">NP493_491g02007</name>
</gene>
<dbReference type="InterPro" id="IPR037085">
    <property type="entry name" value="Cdc42-bd-like_dom_sf"/>
</dbReference>
<feature type="region of interest" description="Disordered" evidence="14">
    <location>
        <begin position="921"/>
        <end position="973"/>
    </location>
</feature>
<dbReference type="InterPro" id="IPR036028">
    <property type="entry name" value="SH3-like_dom_sf"/>
</dbReference>
<feature type="region of interest" description="Disordered" evidence="14">
    <location>
        <begin position="595"/>
        <end position="618"/>
    </location>
</feature>
<dbReference type="InterPro" id="IPR020635">
    <property type="entry name" value="Tyr_kinase_cat_dom"/>
</dbReference>
<reference evidence="18" key="1">
    <citation type="journal article" date="2023" name="Mol. Biol. Evol.">
        <title>Third-Generation Sequencing Reveals the Adaptive Role of the Epigenome in Three Deep-Sea Polychaetes.</title>
        <authorList>
            <person name="Perez M."/>
            <person name="Aroh O."/>
            <person name="Sun Y."/>
            <person name="Lan Y."/>
            <person name="Juniper S.K."/>
            <person name="Young C.R."/>
            <person name="Angers B."/>
            <person name="Qian P.Y."/>
        </authorList>
    </citation>
    <scope>NUCLEOTIDE SEQUENCE</scope>
    <source>
        <strain evidence="18">R07B-5</strain>
    </source>
</reference>
<feature type="binding site" evidence="13">
    <location>
        <position position="118"/>
    </location>
    <ligand>
        <name>ATP</name>
        <dbReference type="ChEBI" id="CHEBI:30616"/>
    </ligand>
</feature>
<feature type="domain" description="Protein kinase" evidence="16">
    <location>
        <begin position="86"/>
        <end position="488"/>
    </location>
</feature>
<feature type="compositionally biased region" description="Polar residues" evidence="14">
    <location>
        <begin position="659"/>
        <end position="670"/>
    </location>
</feature>
<keyword evidence="6" id="KW-0808">Transferase</keyword>
<evidence type="ECO:0000256" key="6">
    <source>
        <dbReference type="ARBA" id="ARBA00022679"/>
    </source>
</evidence>
<dbReference type="FunFam" id="3.30.200.20:FF:000107">
    <property type="entry name" value="Putative activated CDC42 kinase 1"/>
    <property type="match status" value="1"/>
</dbReference>
<feature type="domain" description="SH3" evidence="15">
    <location>
        <begin position="491"/>
        <end position="551"/>
    </location>
</feature>
<evidence type="ECO:0000256" key="9">
    <source>
        <dbReference type="ARBA" id="ARBA00022840"/>
    </source>
</evidence>
<comment type="subcellular location">
    <subcellularLocation>
        <location evidence="2">Cytoplasm</location>
    </subcellularLocation>
    <subcellularLocation>
        <location evidence="1">Endomembrane system</location>
    </subcellularLocation>
</comment>
<evidence type="ECO:0000256" key="3">
    <source>
        <dbReference type="ARBA" id="ARBA00011903"/>
    </source>
</evidence>
<feature type="region of interest" description="Disordered" evidence="14">
    <location>
        <begin position="635"/>
        <end position="677"/>
    </location>
</feature>
<keyword evidence="19" id="KW-1185">Reference proteome</keyword>
<feature type="compositionally biased region" description="Pro residues" evidence="14">
    <location>
        <begin position="645"/>
        <end position="654"/>
    </location>
</feature>
<dbReference type="InterPro" id="IPR050198">
    <property type="entry name" value="Non-receptor_tyrosine_kinases"/>
</dbReference>
<dbReference type="Gene3D" id="3.30.200.20">
    <property type="entry name" value="Phosphorylase Kinase, domain 1"/>
    <property type="match status" value="1"/>
</dbReference>
<evidence type="ECO:0000259" key="16">
    <source>
        <dbReference type="PROSITE" id="PS50011"/>
    </source>
</evidence>
<evidence type="ECO:0000256" key="14">
    <source>
        <dbReference type="SAM" id="MobiDB-lite"/>
    </source>
</evidence>